<dbReference type="SUPFAM" id="SSF52025">
    <property type="entry name" value="PA domain"/>
    <property type="match status" value="1"/>
</dbReference>
<dbReference type="InterPro" id="IPR007484">
    <property type="entry name" value="Peptidase_M28"/>
</dbReference>
<organism evidence="4 5">
    <name type="scientific">Streptomyces cacaoi</name>
    <dbReference type="NCBI Taxonomy" id="1898"/>
    <lineage>
        <taxon>Bacteria</taxon>
        <taxon>Bacillati</taxon>
        <taxon>Actinomycetota</taxon>
        <taxon>Actinomycetes</taxon>
        <taxon>Kitasatosporales</taxon>
        <taxon>Streptomycetaceae</taxon>
        <taxon>Streptomyces</taxon>
    </lineage>
</organism>
<reference evidence="4 5" key="1">
    <citation type="submission" date="2019-06" db="EMBL/GenBank/DDBJ databases">
        <title>Whole genome shotgun sequence of Streptomyces cacaoi subsp. cacaoi NBRC 12748.</title>
        <authorList>
            <person name="Hosoyama A."/>
            <person name="Uohara A."/>
            <person name="Ohji S."/>
            <person name="Ichikawa N."/>
        </authorList>
    </citation>
    <scope>NUCLEOTIDE SEQUENCE [LARGE SCALE GENOMIC DNA]</scope>
    <source>
        <strain evidence="4 5">NBRC 12748</strain>
    </source>
</reference>
<dbReference type="Pfam" id="PF02225">
    <property type="entry name" value="PA"/>
    <property type="match status" value="1"/>
</dbReference>
<feature type="compositionally biased region" description="Pro residues" evidence="1">
    <location>
        <begin position="1"/>
        <end position="11"/>
    </location>
</feature>
<dbReference type="Pfam" id="PF04389">
    <property type="entry name" value="Peptidase_M28"/>
    <property type="match status" value="1"/>
</dbReference>
<feature type="compositionally biased region" description="Basic and acidic residues" evidence="1">
    <location>
        <begin position="239"/>
        <end position="248"/>
    </location>
</feature>
<evidence type="ECO:0000259" key="2">
    <source>
        <dbReference type="Pfam" id="PF02225"/>
    </source>
</evidence>
<feature type="region of interest" description="Disordered" evidence="1">
    <location>
        <begin position="526"/>
        <end position="559"/>
    </location>
</feature>
<gene>
    <name evidence="4" type="ORF">SCA03_29360</name>
</gene>
<proteinExistence type="predicted"/>
<accession>A0A4Y3QY94</accession>
<dbReference type="PANTHER" id="PTHR12147">
    <property type="entry name" value="METALLOPEPTIDASE M28 FAMILY MEMBER"/>
    <property type="match status" value="1"/>
</dbReference>
<comment type="caution">
    <text evidence="4">The sequence shown here is derived from an EMBL/GenBank/DDBJ whole genome shotgun (WGS) entry which is preliminary data.</text>
</comment>
<dbReference type="InterPro" id="IPR046450">
    <property type="entry name" value="PA_dom_sf"/>
</dbReference>
<dbReference type="EMBL" id="BJMM01000012">
    <property type="protein sequence ID" value="GEB50385.1"/>
    <property type="molecule type" value="Genomic_DNA"/>
</dbReference>
<dbReference type="InterPro" id="IPR003137">
    <property type="entry name" value="PA_domain"/>
</dbReference>
<keyword evidence="4" id="KW-0378">Hydrolase</keyword>
<dbReference type="Gene3D" id="3.40.630.10">
    <property type="entry name" value="Zn peptidases"/>
    <property type="match status" value="1"/>
</dbReference>
<protein>
    <submittedName>
        <fullName evidence="4">Amidohydrolase</fullName>
    </submittedName>
</protein>
<feature type="region of interest" description="Disordered" evidence="1">
    <location>
        <begin position="229"/>
        <end position="302"/>
    </location>
</feature>
<dbReference type="PANTHER" id="PTHR12147:SF26">
    <property type="entry name" value="PEPTIDASE M28 DOMAIN-CONTAINING PROTEIN"/>
    <property type="match status" value="1"/>
</dbReference>
<name>A0A4Y3QY94_STRCI</name>
<dbReference type="Proteomes" id="UP000319210">
    <property type="component" value="Unassembled WGS sequence"/>
</dbReference>
<dbReference type="InterPro" id="IPR045175">
    <property type="entry name" value="M28_fam"/>
</dbReference>
<feature type="domain" description="Peptidase M28" evidence="3">
    <location>
        <begin position="301"/>
        <end position="514"/>
    </location>
</feature>
<feature type="region of interest" description="Disordered" evidence="1">
    <location>
        <begin position="1"/>
        <end position="32"/>
    </location>
</feature>
<sequence length="559" mass="58647">MSTFLPAPPGPATATADGAPRARHSGPRAEGDRLARQLVRRTDAHGALRHLRALRSIAERSGGTRAAGTRGHERSARYAGALLKAAGYRVTYQRFDFVHRRTLAEKLTLHGSPRREVPVRLMSYTKNTPEGGLTAPLAAVPVDADGSTGCEARDYTGARYGGRIALIRRGSCSFAQKQAAAADAGAVGALIYNTGQGELSGTLGKPSAARIPTAGLARSDGEALAKRAAASGGATVTLDVREHRERRSTPNVLAETPWPADGRKAAGAERGTDGKSDGRAEGTADGEAGRKTEGKGDGKADRKADVVMIGAHLDSVPEGPGINDNASGSSGVLETALRLADATRQTHRRPPHPVRFALWSAEELGLQGSRHYVDALSRSERDSIALYLNFDMIASPNYGIFAFDGDDSDHTGAGPGPKGSAALEKGLTDFLAGRGLATRGTDFDGRSDYGPFIEAGIPAGGTFTGGDGIKTAEERQLWGGTAGKPYDSCYHRPCDTLKNIDMRALDANVKAIADAAGHYAWDLGPLPARRSTASAPGRTATRPTERPATGPYRGPHLIR</sequence>
<dbReference type="GO" id="GO:0006508">
    <property type="term" value="P:proteolysis"/>
    <property type="evidence" value="ECO:0007669"/>
    <property type="project" value="InterPro"/>
</dbReference>
<dbReference type="AlphaFoldDB" id="A0A4Y3QY94"/>
<evidence type="ECO:0000259" key="3">
    <source>
        <dbReference type="Pfam" id="PF04389"/>
    </source>
</evidence>
<evidence type="ECO:0000256" key="1">
    <source>
        <dbReference type="SAM" id="MobiDB-lite"/>
    </source>
</evidence>
<dbReference type="SUPFAM" id="SSF53187">
    <property type="entry name" value="Zn-dependent exopeptidases"/>
    <property type="match status" value="1"/>
</dbReference>
<dbReference type="GO" id="GO:0008235">
    <property type="term" value="F:metalloexopeptidase activity"/>
    <property type="evidence" value="ECO:0007669"/>
    <property type="project" value="InterPro"/>
</dbReference>
<evidence type="ECO:0000313" key="5">
    <source>
        <dbReference type="Proteomes" id="UP000319210"/>
    </source>
</evidence>
<keyword evidence="5" id="KW-1185">Reference proteome</keyword>
<evidence type="ECO:0000313" key="4">
    <source>
        <dbReference type="EMBL" id="GEB50385.1"/>
    </source>
</evidence>
<feature type="compositionally biased region" description="Basic and acidic residues" evidence="1">
    <location>
        <begin position="261"/>
        <end position="302"/>
    </location>
</feature>
<feature type="compositionally biased region" description="Low complexity" evidence="1">
    <location>
        <begin position="535"/>
        <end position="551"/>
    </location>
</feature>
<feature type="domain" description="PA" evidence="2">
    <location>
        <begin position="134"/>
        <end position="224"/>
    </location>
</feature>
<dbReference type="Gene3D" id="3.50.30.30">
    <property type="match status" value="1"/>
</dbReference>